<evidence type="ECO:0000313" key="1">
    <source>
        <dbReference type="EMBL" id="MEQ2172490.1"/>
    </source>
</evidence>
<dbReference type="Proteomes" id="UP001476798">
    <property type="component" value="Unassembled WGS sequence"/>
</dbReference>
<evidence type="ECO:0000313" key="2">
    <source>
        <dbReference type="Proteomes" id="UP001476798"/>
    </source>
</evidence>
<organism evidence="1 2">
    <name type="scientific">Goodea atripinnis</name>
    <dbReference type="NCBI Taxonomy" id="208336"/>
    <lineage>
        <taxon>Eukaryota</taxon>
        <taxon>Metazoa</taxon>
        <taxon>Chordata</taxon>
        <taxon>Craniata</taxon>
        <taxon>Vertebrata</taxon>
        <taxon>Euteleostomi</taxon>
        <taxon>Actinopterygii</taxon>
        <taxon>Neopterygii</taxon>
        <taxon>Teleostei</taxon>
        <taxon>Neoteleostei</taxon>
        <taxon>Acanthomorphata</taxon>
        <taxon>Ovalentaria</taxon>
        <taxon>Atherinomorphae</taxon>
        <taxon>Cyprinodontiformes</taxon>
        <taxon>Goodeidae</taxon>
        <taxon>Goodea</taxon>
    </lineage>
</organism>
<gene>
    <name evidence="1" type="ORF">GOODEAATRI_021595</name>
</gene>
<dbReference type="EMBL" id="JAHRIO010042101">
    <property type="protein sequence ID" value="MEQ2172490.1"/>
    <property type="molecule type" value="Genomic_DNA"/>
</dbReference>
<reference evidence="1 2" key="1">
    <citation type="submission" date="2021-06" db="EMBL/GenBank/DDBJ databases">
        <authorList>
            <person name="Palmer J.M."/>
        </authorList>
    </citation>
    <scope>NUCLEOTIDE SEQUENCE [LARGE SCALE GENOMIC DNA]</scope>
    <source>
        <strain evidence="1 2">GA_2019</strain>
        <tissue evidence="1">Muscle</tissue>
    </source>
</reference>
<accession>A0ABV0NM51</accession>
<sequence>MLERLDEPVNAASLTRRQPQMDHLHGGRCEIPTRVLVGLCFHQQPLVLVFKKRSKFHHRVSSSLFIVQMFSKAKSCRIRINLFSRPRPRLVLVTAEGLQSLGNGQFPFGNMSRSNRTLSSCRLGETGTSRTQSDLCSCCWISRLHIHRPKLSLSPSELTAEGGASVACQGAALGFSLEISRSARFSKLKFRNIRASRAPMLDMSRKSAVTVNKVPSNSQRRARRFMSFEEASKETSSDTASLEDCDAC</sequence>
<keyword evidence="2" id="KW-1185">Reference proteome</keyword>
<name>A0ABV0NM51_9TELE</name>
<protein>
    <submittedName>
        <fullName evidence="1">Uncharacterized protein</fullName>
    </submittedName>
</protein>
<proteinExistence type="predicted"/>
<comment type="caution">
    <text evidence="1">The sequence shown here is derived from an EMBL/GenBank/DDBJ whole genome shotgun (WGS) entry which is preliminary data.</text>
</comment>